<evidence type="ECO:0000313" key="1">
    <source>
        <dbReference type="EMBL" id="TVY66033.1"/>
    </source>
</evidence>
<sequence>MNPSRSLLWTWPPVALPFDCKTLYQRLPPPNDAETRVAGVDEDLPLLVAVKRPEERQHVVKFLQVALENWKGGIPAPRDLPMLTRLNALNGLVRNAQALGIPSNLLQRNDFKSPFNFQEPTSSASDAMPMHLRPTTLQKAVTHHIWVDLFPIPRVRDNILRCIQAGEFERGRLCEELVCRDMITLDGTSSASLSIWGEPWDAGSWEFSAGFFSTWGFLLHGCPEVLATTNYWREMRGEMRIDFVLHQE</sequence>
<dbReference type="PANTHER" id="PTHR38116">
    <property type="entry name" value="CHROMOSOME 7, WHOLE GENOME SHOTGUN SEQUENCE"/>
    <property type="match status" value="1"/>
</dbReference>
<reference evidence="1 2" key="1">
    <citation type="journal article" date="2019" name="Microbiol. Resour. Announc.">
        <title>High-quality draft genome sequence of Fusarium oxysporum f. sp. cubense strain 160527, a causal agent of Panama disease.</title>
        <authorList>
            <person name="Asai S."/>
            <person name="Ayukawa Y."/>
            <person name="Gan P."/>
            <person name="Masuda S."/>
            <person name="Komatsu K."/>
            <person name="Shirasu K."/>
            <person name="Arie T."/>
        </authorList>
    </citation>
    <scope>NUCLEOTIDE SEQUENCE [LARGE SCALE GENOMIC DNA]</scope>
    <source>
        <strain evidence="1 2">160527</strain>
    </source>
</reference>
<dbReference type="Pfam" id="PF11905">
    <property type="entry name" value="DUF3425"/>
    <property type="match status" value="1"/>
</dbReference>
<evidence type="ECO:0000313" key="2">
    <source>
        <dbReference type="Proteomes" id="UP000320707"/>
    </source>
</evidence>
<accession>A0A559KZY5</accession>
<dbReference type="PANTHER" id="PTHR38116:SF1">
    <property type="entry name" value="BZIP DOMAIN-CONTAINING PROTEIN"/>
    <property type="match status" value="1"/>
</dbReference>
<protein>
    <submittedName>
        <fullName evidence="1">Uncharacterized protein</fullName>
    </submittedName>
</protein>
<proteinExistence type="predicted"/>
<comment type="caution">
    <text evidence="1">The sequence shown here is derived from an EMBL/GenBank/DDBJ whole genome shotgun (WGS) entry which is preliminary data.</text>
</comment>
<dbReference type="AlphaFoldDB" id="A0A559KZY5"/>
<name>A0A559KZY5_FUSOC</name>
<gene>
    <name evidence="1" type="ORF">Focb16_v010006</name>
</gene>
<organism evidence="1 2">
    <name type="scientific">Fusarium oxysporum f. sp. cubense</name>
    <dbReference type="NCBI Taxonomy" id="61366"/>
    <lineage>
        <taxon>Eukaryota</taxon>
        <taxon>Fungi</taxon>
        <taxon>Dikarya</taxon>
        <taxon>Ascomycota</taxon>
        <taxon>Pezizomycotina</taxon>
        <taxon>Sordariomycetes</taxon>
        <taxon>Hypocreomycetidae</taxon>
        <taxon>Hypocreales</taxon>
        <taxon>Nectriaceae</taxon>
        <taxon>Fusarium</taxon>
        <taxon>Fusarium oxysporum species complex</taxon>
    </lineage>
</organism>
<dbReference type="InterPro" id="IPR021833">
    <property type="entry name" value="DUF3425"/>
</dbReference>
<dbReference type="EMBL" id="SRMI01000007">
    <property type="protein sequence ID" value="TVY66033.1"/>
    <property type="molecule type" value="Genomic_DNA"/>
</dbReference>
<dbReference type="Proteomes" id="UP000320707">
    <property type="component" value="Unassembled WGS sequence"/>
</dbReference>